<dbReference type="GO" id="GO:0044820">
    <property type="term" value="P:mitotic telomere tethering at nuclear periphery"/>
    <property type="evidence" value="ECO:0007669"/>
    <property type="project" value="TreeGrafter"/>
</dbReference>
<dbReference type="RefSeq" id="XP_007393683.1">
    <property type="nucleotide sequence ID" value="XM_007393621.1"/>
</dbReference>
<dbReference type="Gene3D" id="3.10.260.10">
    <property type="entry name" value="Transcription regulator HTH, APSES-type DNA-binding domain"/>
    <property type="match status" value="1"/>
</dbReference>
<keyword evidence="2" id="KW-0812">Transmembrane</keyword>
<dbReference type="SUPFAM" id="SSF54616">
    <property type="entry name" value="DNA-binding domain of Mlu1-box binding protein MBP1"/>
    <property type="match status" value="1"/>
</dbReference>
<dbReference type="GeneID" id="18915540"/>
<dbReference type="InterPro" id="IPR037548">
    <property type="entry name" value="Bqt4"/>
</dbReference>
<evidence type="ECO:0000256" key="2">
    <source>
        <dbReference type="SAM" id="Phobius"/>
    </source>
</evidence>
<protein>
    <recommendedName>
        <fullName evidence="3">HTH APSES-type domain-containing protein</fullName>
    </recommendedName>
</protein>
<sequence>MNPLIVALEPAKVPPVKFQEIVRDGQATIVARMKIPTPSGHAFILRRLDTGAISLTTMFRTAFPTAPEDVERKEAAWVKATYDTSGANKSGKARFAGTWVNPDVALEIAKDYNLEPVIVPLADASPDPNMVYRKSQKLLQQQPTPVASPVAHTGAAARDAAPPAKRRRDASPTASATLVNPSAETGATPARRSTRQRSPATVTPAAKTPKTPKTIKAVHEHLVSIHTNSDETAVEEEDMEIVKVAQPNVEEDVREQKELVERLKADRSAAEASQMLAVEGSTQSVAPKREREDEKVEYKLDIKEPETEERAVVSNSRVRVQMPPERKSLAWGALLFAAGLGAVTFLPSLPGLF</sequence>
<organism evidence="4 5">
    <name type="scientific">Phanerochaete carnosa (strain HHB-10118-sp)</name>
    <name type="common">White-rot fungus</name>
    <name type="synonym">Peniophora carnosa</name>
    <dbReference type="NCBI Taxonomy" id="650164"/>
    <lineage>
        <taxon>Eukaryota</taxon>
        <taxon>Fungi</taxon>
        <taxon>Dikarya</taxon>
        <taxon>Basidiomycota</taxon>
        <taxon>Agaricomycotina</taxon>
        <taxon>Agaricomycetes</taxon>
        <taxon>Polyporales</taxon>
        <taxon>Phanerochaetaceae</taxon>
        <taxon>Phanerochaete</taxon>
    </lineage>
</organism>
<dbReference type="GO" id="GO:0003677">
    <property type="term" value="F:DNA binding"/>
    <property type="evidence" value="ECO:0007669"/>
    <property type="project" value="InterPro"/>
</dbReference>
<dbReference type="HOGENOM" id="CLU_685207_0_0_1"/>
<dbReference type="GO" id="GO:0070197">
    <property type="term" value="P:meiotic attachment of telomere to nuclear envelope"/>
    <property type="evidence" value="ECO:0007669"/>
    <property type="project" value="InterPro"/>
</dbReference>
<dbReference type="PANTHER" id="PTHR38044:SF1">
    <property type="entry name" value="BOUQUET FORMATION PROTEIN 4"/>
    <property type="match status" value="1"/>
</dbReference>
<dbReference type="OrthoDB" id="5346159at2759"/>
<dbReference type="GO" id="GO:1990862">
    <property type="term" value="C:nuclear membrane complex Bqt3-Bqt4"/>
    <property type="evidence" value="ECO:0007669"/>
    <property type="project" value="InterPro"/>
</dbReference>
<dbReference type="PANTHER" id="PTHR38044">
    <property type="entry name" value="BOUQUET FORMATION PROTEIN 4"/>
    <property type="match status" value="1"/>
</dbReference>
<feature type="compositionally biased region" description="Basic and acidic residues" evidence="1">
    <location>
        <begin position="287"/>
        <end position="296"/>
    </location>
</feature>
<dbReference type="EMBL" id="JH930470">
    <property type="protein sequence ID" value="EKM58366.1"/>
    <property type="molecule type" value="Genomic_DNA"/>
</dbReference>
<keyword evidence="2" id="KW-0472">Membrane</keyword>
<dbReference type="STRING" id="650164.K5V6N5"/>
<evidence type="ECO:0000313" key="5">
    <source>
        <dbReference type="Proteomes" id="UP000008370"/>
    </source>
</evidence>
<feature type="transmembrane region" description="Helical" evidence="2">
    <location>
        <begin position="329"/>
        <end position="349"/>
    </location>
</feature>
<dbReference type="KEGG" id="pco:PHACADRAFT_252627"/>
<dbReference type="AlphaFoldDB" id="K5V6N5"/>
<dbReference type="Proteomes" id="UP000008370">
    <property type="component" value="Unassembled WGS sequence"/>
</dbReference>
<keyword evidence="5" id="KW-1185">Reference proteome</keyword>
<dbReference type="InParanoid" id="K5V6N5"/>
<gene>
    <name evidence="4" type="ORF">PHACADRAFT_252627</name>
</gene>
<dbReference type="InterPro" id="IPR036887">
    <property type="entry name" value="HTH_APSES_sf"/>
</dbReference>
<feature type="compositionally biased region" description="Low complexity" evidence="1">
    <location>
        <begin position="199"/>
        <end position="213"/>
    </location>
</feature>
<evidence type="ECO:0000256" key="1">
    <source>
        <dbReference type="SAM" id="MobiDB-lite"/>
    </source>
</evidence>
<feature type="compositionally biased region" description="Polar residues" evidence="1">
    <location>
        <begin position="172"/>
        <end position="185"/>
    </location>
</feature>
<feature type="region of interest" description="Disordered" evidence="1">
    <location>
        <begin position="274"/>
        <end position="296"/>
    </location>
</feature>
<reference evidence="4 5" key="1">
    <citation type="journal article" date="2012" name="BMC Genomics">
        <title>Comparative genomics of the white-rot fungi, Phanerochaete carnosa and P. chrysosporium, to elucidate the genetic basis of the distinct wood types they colonize.</title>
        <authorList>
            <person name="Suzuki H."/>
            <person name="MacDonald J."/>
            <person name="Syed K."/>
            <person name="Salamov A."/>
            <person name="Hori C."/>
            <person name="Aerts A."/>
            <person name="Henrissat B."/>
            <person name="Wiebenga A."/>
            <person name="vanKuyk P.A."/>
            <person name="Barry K."/>
            <person name="Lindquist E."/>
            <person name="LaButti K."/>
            <person name="Lapidus A."/>
            <person name="Lucas S."/>
            <person name="Coutinho P."/>
            <person name="Gong Y."/>
            <person name="Samejima M."/>
            <person name="Mahadevan R."/>
            <person name="Abou-Zaid M."/>
            <person name="de Vries R.P."/>
            <person name="Igarashi K."/>
            <person name="Yadav J.S."/>
            <person name="Grigoriev I.V."/>
            <person name="Master E.R."/>
        </authorList>
    </citation>
    <scope>NUCLEOTIDE SEQUENCE [LARGE SCALE GENOMIC DNA]</scope>
    <source>
        <strain evidence="4 5">HHB-10118-sp</strain>
    </source>
</reference>
<dbReference type="PROSITE" id="PS51299">
    <property type="entry name" value="HTH_APSES"/>
    <property type="match status" value="1"/>
</dbReference>
<evidence type="ECO:0000313" key="4">
    <source>
        <dbReference type="EMBL" id="EKM58366.1"/>
    </source>
</evidence>
<keyword evidence="2" id="KW-1133">Transmembrane helix</keyword>
<feature type="domain" description="HTH APSES-type" evidence="3">
    <location>
        <begin position="17"/>
        <end position="133"/>
    </location>
</feature>
<evidence type="ECO:0000259" key="3">
    <source>
        <dbReference type="PROSITE" id="PS51299"/>
    </source>
</evidence>
<feature type="region of interest" description="Disordered" evidence="1">
    <location>
        <begin position="137"/>
        <end position="213"/>
    </location>
</feature>
<proteinExistence type="predicted"/>
<accession>K5V6N5</accession>
<name>K5V6N5_PHACS</name>
<dbReference type="InterPro" id="IPR003163">
    <property type="entry name" value="Tscrpt_reg_HTH_APSES-type"/>
</dbReference>